<proteinExistence type="predicted"/>
<dbReference type="Proteomes" id="UP000094598">
    <property type="component" value="Chromosome"/>
</dbReference>
<feature type="transmembrane region" description="Helical" evidence="1">
    <location>
        <begin position="263"/>
        <end position="282"/>
    </location>
</feature>
<organism evidence="2 4">
    <name type="scientific">Neomoorella thermoacetica</name>
    <name type="common">Clostridium thermoaceticum</name>
    <dbReference type="NCBI Taxonomy" id="1525"/>
    <lineage>
        <taxon>Bacteria</taxon>
        <taxon>Bacillati</taxon>
        <taxon>Bacillota</taxon>
        <taxon>Clostridia</taxon>
        <taxon>Neomoorellales</taxon>
        <taxon>Neomoorellaceae</taxon>
        <taxon>Neomoorella</taxon>
    </lineage>
</organism>
<keyword evidence="5" id="KW-1185">Reference proteome</keyword>
<evidence type="ECO:0000313" key="4">
    <source>
        <dbReference type="Proteomes" id="UP000094598"/>
    </source>
</evidence>
<feature type="transmembrane region" description="Helical" evidence="1">
    <location>
        <begin position="225"/>
        <end position="243"/>
    </location>
</feature>
<evidence type="ECO:0000256" key="1">
    <source>
        <dbReference type="SAM" id="Phobius"/>
    </source>
</evidence>
<dbReference type="PANTHER" id="PTHR41324">
    <property type="entry name" value="MEMBRANE PROTEIN-RELATED"/>
    <property type="match status" value="1"/>
</dbReference>
<sequence>MGGRFMAEGRVTALAEGALMAALTVVLVLTGYFIPPLQLLTNIIWTVPIVVLIVRQNLRLGVMATFIAGVVIALFTGPLNATLLFVQFAALGLVYGYLFKIKAGAGRTIVIGALVALLSLLLTLALTFKLTGLPVEGLIQEFEGTVNYAMEFYRRAGILDHLAGQGLTPDQIQASLQGMINLLKLLLPGILMTASLLAAFANYLVAEKVLQRLGLKAAGLPPFRYWQLPWYAVWGVIAGLALWQLGDYYHLALASRVGVNILYVYLPLLAGNGLAAVTFIFYHLRLAPFFKAVLVLVALMYFPVALVSLVTLGLFEPFFGFRRHLRPPADKGE</sequence>
<evidence type="ECO:0008006" key="6">
    <source>
        <dbReference type="Google" id="ProtNLM"/>
    </source>
</evidence>
<dbReference type="EMBL" id="VCDX01000004">
    <property type="protein sequence ID" value="TYL13125.1"/>
    <property type="molecule type" value="Genomic_DNA"/>
</dbReference>
<feature type="transmembrane region" description="Helical" evidence="1">
    <location>
        <begin position="83"/>
        <end position="101"/>
    </location>
</feature>
<reference evidence="2 4" key="1">
    <citation type="submission" date="2016-08" db="EMBL/GenBank/DDBJ databases">
        <title>Moorella thermoacetica DSM 103132.</title>
        <authorList>
            <person name="Jendresen C.B."/>
            <person name="Redl S.M."/>
            <person name="Jensen T.O."/>
            <person name="Nielsen A.T."/>
        </authorList>
    </citation>
    <scope>NUCLEOTIDE SEQUENCE [LARGE SCALE GENOMIC DNA]</scope>
    <source>
        <strain evidence="2 4">DSM 103132</strain>
    </source>
</reference>
<evidence type="ECO:0000313" key="5">
    <source>
        <dbReference type="Proteomes" id="UP000322283"/>
    </source>
</evidence>
<reference evidence="3 5" key="2">
    <citation type="submission" date="2019-05" db="EMBL/GenBank/DDBJ databases">
        <title>Genome sequence of Moorella thermoacetica ATCC 33924.</title>
        <authorList>
            <person name="Poehlein A."/>
            <person name="Bengelsdorf F.R."/>
            <person name="Duerre P."/>
            <person name="Daniel R."/>
        </authorList>
    </citation>
    <scope>NUCLEOTIDE SEQUENCE [LARGE SCALE GENOMIC DNA]</scope>
    <source>
        <strain evidence="3 5">ATCC 33924</strain>
    </source>
</reference>
<dbReference type="InterPro" id="IPR018710">
    <property type="entry name" value="DUF2232"/>
</dbReference>
<dbReference type="Proteomes" id="UP000322283">
    <property type="component" value="Unassembled WGS sequence"/>
</dbReference>
<name>A0AAC9HF23_NEOTH</name>
<evidence type="ECO:0000313" key="3">
    <source>
        <dbReference type="EMBL" id="TYL13125.1"/>
    </source>
</evidence>
<keyword evidence="1" id="KW-1133">Transmembrane helix</keyword>
<feature type="transmembrane region" description="Helical" evidence="1">
    <location>
        <begin position="108"/>
        <end position="128"/>
    </location>
</feature>
<dbReference type="Pfam" id="PF09991">
    <property type="entry name" value="DUF2232"/>
    <property type="match status" value="1"/>
</dbReference>
<gene>
    <name evidence="2" type="ORF">Maut_00137</name>
    <name evidence="3" type="ORF">MTAT_14550</name>
</gene>
<dbReference type="AlphaFoldDB" id="A0AAC9HF23"/>
<feature type="transmembrane region" description="Helical" evidence="1">
    <location>
        <begin position="39"/>
        <end position="55"/>
    </location>
</feature>
<dbReference type="PANTHER" id="PTHR41324:SF1">
    <property type="entry name" value="DUF2232 DOMAIN-CONTAINING PROTEIN"/>
    <property type="match status" value="1"/>
</dbReference>
<protein>
    <recommendedName>
        <fullName evidence="6">DUF2232 domain-containing protein</fullName>
    </recommendedName>
</protein>
<accession>A0AAC9HF23</accession>
<keyword evidence="1" id="KW-0472">Membrane</keyword>
<evidence type="ECO:0000313" key="2">
    <source>
        <dbReference type="EMBL" id="AOQ22630.1"/>
    </source>
</evidence>
<feature type="transmembrane region" description="Helical" evidence="1">
    <location>
        <begin position="294"/>
        <end position="315"/>
    </location>
</feature>
<dbReference type="EMBL" id="CP017019">
    <property type="protein sequence ID" value="AOQ22630.1"/>
    <property type="molecule type" value="Genomic_DNA"/>
</dbReference>
<keyword evidence="1" id="KW-0812">Transmembrane</keyword>
<feature type="transmembrane region" description="Helical" evidence="1">
    <location>
        <begin position="12"/>
        <end position="33"/>
    </location>
</feature>
<feature type="transmembrane region" description="Helical" evidence="1">
    <location>
        <begin position="60"/>
        <end position="77"/>
    </location>
</feature>
<feature type="transmembrane region" description="Helical" evidence="1">
    <location>
        <begin position="185"/>
        <end position="205"/>
    </location>
</feature>